<evidence type="ECO:0000259" key="7">
    <source>
        <dbReference type="PROSITE" id="PS50950"/>
    </source>
</evidence>
<feature type="domain" description="THAP-type" evidence="7">
    <location>
        <begin position="2"/>
        <end position="86"/>
    </location>
</feature>
<dbReference type="InterPro" id="IPR027805">
    <property type="entry name" value="Transposase_HTH_dom"/>
</dbReference>
<evidence type="ECO:0000256" key="3">
    <source>
        <dbReference type="ARBA" id="ARBA00022771"/>
    </source>
</evidence>
<name>A0AA47MYI0_MERPO</name>
<keyword evidence="5 6" id="KW-0238">DNA-binding</keyword>
<dbReference type="SUPFAM" id="SSF57716">
    <property type="entry name" value="Glucocorticoid receptor-like (DNA-binding domain)"/>
    <property type="match status" value="1"/>
</dbReference>
<dbReference type="InterPro" id="IPR038441">
    <property type="entry name" value="THAP_Znf_sf"/>
</dbReference>
<keyword evidence="2" id="KW-0479">Metal-binding</keyword>
<proteinExistence type="predicted"/>
<protein>
    <submittedName>
        <fullName evidence="8">DNA transposase THAP9</fullName>
    </submittedName>
</protein>
<reference evidence="8" key="1">
    <citation type="journal article" date="2023" name="Front. Mar. Sci.">
        <title>A new Merluccius polli reference genome to investigate the effects of global change in West African waters.</title>
        <authorList>
            <person name="Mateo J.L."/>
            <person name="Blanco-Fernandez C."/>
            <person name="Garcia-Vazquez E."/>
            <person name="Machado-Schiaffino G."/>
        </authorList>
    </citation>
    <scope>NUCLEOTIDE SEQUENCE</scope>
    <source>
        <strain evidence="8">C29</strain>
        <tissue evidence="8">Fin</tissue>
    </source>
</reference>
<evidence type="ECO:0000313" key="8">
    <source>
        <dbReference type="EMBL" id="KAK0148992.1"/>
    </source>
</evidence>
<keyword evidence="3 6" id="KW-0863">Zinc-finger</keyword>
<dbReference type="EMBL" id="JAOPHQ010001990">
    <property type="protein sequence ID" value="KAK0148992.1"/>
    <property type="molecule type" value="Genomic_DNA"/>
</dbReference>
<dbReference type="AlphaFoldDB" id="A0AA47MYI0"/>
<dbReference type="InterPro" id="IPR006612">
    <property type="entry name" value="THAP_Znf"/>
</dbReference>
<dbReference type="Pfam" id="PF13613">
    <property type="entry name" value="HTH_Tnp_4"/>
    <property type="match status" value="1"/>
</dbReference>
<dbReference type="PROSITE" id="PS50950">
    <property type="entry name" value="ZF_THAP"/>
    <property type="match status" value="1"/>
</dbReference>
<evidence type="ECO:0000313" key="9">
    <source>
        <dbReference type="Proteomes" id="UP001174136"/>
    </source>
</evidence>
<dbReference type="GO" id="GO:0008270">
    <property type="term" value="F:zinc ion binding"/>
    <property type="evidence" value="ECO:0007669"/>
    <property type="project" value="UniProtKB-KW"/>
</dbReference>
<evidence type="ECO:0000256" key="4">
    <source>
        <dbReference type="ARBA" id="ARBA00022833"/>
    </source>
</evidence>
<gene>
    <name evidence="8" type="primary">THAP9_0</name>
    <name evidence="8" type="ORF">N1851_010599</name>
</gene>
<keyword evidence="4" id="KW-0862">Zinc</keyword>
<comment type="cofactor">
    <cofactor evidence="1">
        <name>a divalent metal cation</name>
        <dbReference type="ChEBI" id="CHEBI:60240"/>
    </cofactor>
</comment>
<keyword evidence="9" id="KW-1185">Reference proteome</keyword>
<evidence type="ECO:0000256" key="2">
    <source>
        <dbReference type="ARBA" id="ARBA00022723"/>
    </source>
</evidence>
<accession>A0AA47MYI0</accession>
<dbReference type="SMART" id="SM00980">
    <property type="entry name" value="THAP"/>
    <property type="match status" value="1"/>
</dbReference>
<dbReference type="PANTHER" id="PTHR23080:SF142">
    <property type="entry name" value="SI:CH211-69L10.4"/>
    <property type="match status" value="1"/>
</dbReference>
<dbReference type="Gene3D" id="6.20.210.20">
    <property type="entry name" value="THAP domain"/>
    <property type="match status" value="1"/>
</dbReference>
<evidence type="ECO:0000256" key="6">
    <source>
        <dbReference type="PROSITE-ProRule" id="PRU00309"/>
    </source>
</evidence>
<dbReference type="Pfam" id="PF13359">
    <property type="entry name" value="DDE_Tnp_4"/>
    <property type="match status" value="1"/>
</dbReference>
<dbReference type="PANTHER" id="PTHR23080">
    <property type="entry name" value="THAP DOMAIN PROTEIN"/>
    <property type="match status" value="1"/>
</dbReference>
<dbReference type="Pfam" id="PF05485">
    <property type="entry name" value="THAP"/>
    <property type="match status" value="1"/>
</dbReference>
<sequence length="497" mass="56874">MAPSYCSVPGCSSNRKNMPYLSFHDFPADLELRTSWVRAMRRDEGPQFKILRGSTFICSLHFTEEDMHVSASGRKKLKKGAVPSRFIWNDFCKGNGSQPRESPYQRARKRLAELPVPESSENVEPDAVLDDHDYTSHPSPGKLDRATWTIQQLEVQVITLQHEIQQLTLKNRQPLIFKFCVTDEDYRYYTRFSSKEVFTVFWESVYPSASRLVYWSNAQRAAEVMPSPQRKLELIDELFMFLCRIAAGLQERTLSSLFEVSVSTVSRVILTWTSYLYQVLCSLPSWMTREQVQATMPDKFRLYCPQLRVIIDCTEIRCETASSLSLQSETFSTYKNHTTFKGTLSNFYSHLVCPFKCLIGVAPCGVVTFVSTLYTGSVSDIDITRRSKLLQLLQPGDEVMADKGFVIERMLSEVGAKLIIPPFKKSTQFTKEDTEKTQAIARLRILVERAIRRVKEYHIWDGLVPLSMVGSVNQLWAICCLMSNYQGPLDVKGDKPV</sequence>
<dbReference type="GO" id="GO:0003677">
    <property type="term" value="F:DNA binding"/>
    <property type="evidence" value="ECO:0007669"/>
    <property type="project" value="UniProtKB-UniRule"/>
</dbReference>
<comment type="caution">
    <text evidence="8">The sequence shown here is derived from an EMBL/GenBank/DDBJ whole genome shotgun (WGS) entry which is preliminary data.</text>
</comment>
<evidence type="ECO:0000256" key="1">
    <source>
        <dbReference type="ARBA" id="ARBA00001968"/>
    </source>
</evidence>
<evidence type="ECO:0000256" key="5">
    <source>
        <dbReference type="ARBA" id="ARBA00023125"/>
    </source>
</evidence>
<dbReference type="InterPro" id="IPR027806">
    <property type="entry name" value="HARBI1_dom"/>
</dbReference>
<organism evidence="8 9">
    <name type="scientific">Merluccius polli</name>
    <name type="common">Benguela hake</name>
    <name type="synonym">Merluccius cadenati</name>
    <dbReference type="NCBI Taxonomy" id="89951"/>
    <lineage>
        <taxon>Eukaryota</taxon>
        <taxon>Metazoa</taxon>
        <taxon>Chordata</taxon>
        <taxon>Craniata</taxon>
        <taxon>Vertebrata</taxon>
        <taxon>Euteleostomi</taxon>
        <taxon>Actinopterygii</taxon>
        <taxon>Neopterygii</taxon>
        <taxon>Teleostei</taxon>
        <taxon>Neoteleostei</taxon>
        <taxon>Acanthomorphata</taxon>
        <taxon>Zeiogadaria</taxon>
        <taxon>Gadariae</taxon>
        <taxon>Gadiformes</taxon>
        <taxon>Gadoidei</taxon>
        <taxon>Merlucciidae</taxon>
        <taxon>Merluccius</taxon>
    </lineage>
</organism>
<dbReference type="SMART" id="SM00692">
    <property type="entry name" value="DM3"/>
    <property type="match status" value="1"/>
</dbReference>
<dbReference type="Proteomes" id="UP001174136">
    <property type="component" value="Unassembled WGS sequence"/>
</dbReference>